<organism evidence="2 3">
    <name type="scientific">Petrolisthes manimaculis</name>
    <dbReference type="NCBI Taxonomy" id="1843537"/>
    <lineage>
        <taxon>Eukaryota</taxon>
        <taxon>Metazoa</taxon>
        <taxon>Ecdysozoa</taxon>
        <taxon>Arthropoda</taxon>
        <taxon>Crustacea</taxon>
        <taxon>Multicrustacea</taxon>
        <taxon>Malacostraca</taxon>
        <taxon>Eumalacostraca</taxon>
        <taxon>Eucarida</taxon>
        <taxon>Decapoda</taxon>
        <taxon>Pleocyemata</taxon>
        <taxon>Anomura</taxon>
        <taxon>Galatheoidea</taxon>
        <taxon>Porcellanidae</taxon>
        <taxon>Petrolisthes</taxon>
    </lineage>
</organism>
<proteinExistence type="predicted"/>
<accession>A0AAE1NXL3</accession>
<reference evidence="2" key="1">
    <citation type="submission" date="2023-11" db="EMBL/GenBank/DDBJ databases">
        <title>Genome assemblies of two species of porcelain crab, Petrolisthes cinctipes and Petrolisthes manimaculis (Anomura: Porcellanidae).</title>
        <authorList>
            <person name="Angst P."/>
        </authorList>
    </citation>
    <scope>NUCLEOTIDE SEQUENCE</scope>
    <source>
        <strain evidence="2">PB745_02</strain>
        <tissue evidence="2">Gill</tissue>
    </source>
</reference>
<name>A0AAE1NXL3_9EUCA</name>
<dbReference type="AlphaFoldDB" id="A0AAE1NXL3"/>
<feature type="compositionally biased region" description="Acidic residues" evidence="1">
    <location>
        <begin position="1"/>
        <end position="10"/>
    </location>
</feature>
<feature type="region of interest" description="Disordered" evidence="1">
    <location>
        <begin position="1"/>
        <end position="84"/>
    </location>
</feature>
<dbReference type="EMBL" id="JAWZYT010003534">
    <property type="protein sequence ID" value="KAK4297973.1"/>
    <property type="molecule type" value="Genomic_DNA"/>
</dbReference>
<keyword evidence="3" id="KW-1185">Reference proteome</keyword>
<protein>
    <submittedName>
        <fullName evidence="2">Uncharacterized protein</fullName>
    </submittedName>
</protein>
<gene>
    <name evidence="2" type="ORF">Pmani_029634</name>
</gene>
<dbReference type="Proteomes" id="UP001292094">
    <property type="component" value="Unassembled WGS sequence"/>
</dbReference>
<comment type="caution">
    <text evidence="2">The sequence shown here is derived from an EMBL/GenBank/DDBJ whole genome shotgun (WGS) entry which is preliminary data.</text>
</comment>
<evidence type="ECO:0000313" key="3">
    <source>
        <dbReference type="Proteomes" id="UP001292094"/>
    </source>
</evidence>
<sequence>MTDDEMEEGDGEGREKAYERRKKENGGGGTERGRTVRAVLKEKETGVEREERGRREAGKSRDWVGRGGEEGGKREVEESGERWP</sequence>
<evidence type="ECO:0000256" key="1">
    <source>
        <dbReference type="SAM" id="MobiDB-lite"/>
    </source>
</evidence>
<feature type="compositionally biased region" description="Basic and acidic residues" evidence="1">
    <location>
        <begin position="11"/>
        <end position="84"/>
    </location>
</feature>
<evidence type="ECO:0000313" key="2">
    <source>
        <dbReference type="EMBL" id="KAK4297973.1"/>
    </source>
</evidence>